<evidence type="ECO:0000256" key="6">
    <source>
        <dbReference type="ARBA" id="ARBA00022603"/>
    </source>
</evidence>
<dbReference type="GO" id="GO:0032259">
    <property type="term" value="P:methylation"/>
    <property type="evidence" value="ECO:0007669"/>
    <property type="project" value="UniProtKB-KW"/>
</dbReference>
<dbReference type="HAMAP" id="MF_00812">
    <property type="entry name" value="Thiopur_methtran"/>
    <property type="match status" value="1"/>
</dbReference>
<dbReference type="RefSeq" id="WP_064451548.1">
    <property type="nucleotide sequence ID" value="NZ_CP015600.1"/>
</dbReference>
<feature type="binding site" evidence="9">
    <location>
        <position position="123"/>
    </location>
    <ligand>
        <name>S-adenosyl-L-methionine</name>
        <dbReference type="ChEBI" id="CHEBI:59789"/>
    </ligand>
</feature>
<evidence type="ECO:0000256" key="7">
    <source>
        <dbReference type="ARBA" id="ARBA00022679"/>
    </source>
</evidence>
<comment type="similarity">
    <text evidence="3 9">Belongs to the class I-like SAM-binding methyltransferase superfamily. TPMT family.</text>
</comment>
<dbReference type="PIRSF" id="PIRSF023956">
    <property type="entry name" value="Thiopurine_S-methyltransferase"/>
    <property type="match status" value="1"/>
</dbReference>
<dbReference type="PATRIC" id="fig|219572.3.peg.1922"/>
<evidence type="ECO:0000256" key="9">
    <source>
        <dbReference type="HAMAP-Rule" id="MF_00812"/>
    </source>
</evidence>
<reference evidence="10 11" key="1">
    <citation type="submission" date="2016-05" db="EMBL/GenBank/DDBJ databases">
        <title>Complete genome sequence of Pseudomonas antarctica PAMC 27494.</title>
        <authorList>
            <person name="Lee J."/>
        </authorList>
    </citation>
    <scope>NUCLEOTIDE SEQUENCE [LARGE SCALE GENOMIC DNA]</scope>
    <source>
        <strain evidence="10 11">PAMC 27494</strain>
    </source>
</reference>
<evidence type="ECO:0000256" key="4">
    <source>
        <dbReference type="ARBA" id="ARBA00011905"/>
    </source>
</evidence>
<dbReference type="KEGG" id="panr:A7J50_1878"/>
<dbReference type="PROSITE" id="PS51585">
    <property type="entry name" value="SAM_MT_TPMT"/>
    <property type="match status" value="1"/>
</dbReference>
<dbReference type="GO" id="GO:0005737">
    <property type="term" value="C:cytoplasm"/>
    <property type="evidence" value="ECO:0007669"/>
    <property type="project" value="UniProtKB-SubCell"/>
</dbReference>
<keyword evidence="7 9" id="KW-0808">Transferase</keyword>
<dbReference type="Gene3D" id="3.40.50.150">
    <property type="entry name" value="Vaccinia Virus protein VP39"/>
    <property type="match status" value="1"/>
</dbReference>
<accession>A0A172YZW2</accession>
<dbReference type="GO" id="GO:0008119">
    <property type="term" value="F:thiopurine S-methyltransferase activity"/>
    <property type="evidence" value="ECO:0007669"/>
    <property type="project" value="UniProtKB-UniRule"/>
</dbReference>
<dbReference type="PANTHER" id="PTHR10259:SF11">
    <property type="entry name" value="THIOPURINE S-METHYLTRANSFERASE"/>
    <property type="match status" value="1"/>
</dbReference>
<dbReference type="InterPro" id="IPR029063">
    <property type="entry name" value="SAM-dependent_MTases_sf"/>
</dbReference>
<keyword evidence="8 9" id="KW-0949">S-adenosyl-L-methionine</keyword>
<dbReference type="Proteomes" id="UP000077829">
    <property type="component" value="Chromosome"/>
</dbReference>
<evidence type="ECO:0000256" key="1">
    <source>
        <dbReference type="ARBA" id="ARBA00000903"/>
    </source>
</evidence>
<dbReference type="NCBIfam" id="TIGR03840">
    <property type="entry name" value="TMPT_Se_Te"/>
    <property type="match status" value="1"/>
</dbReference>
<evidence type="ECO:0000313" key="10">
    <source>
        <dbReference type="EMBL" id="ANF85299.1"/>
    </source>
</evidence>
<comment type="catalytic activity">
    <reaction evidence="1 9">
        <text>S-adenosyl-L-methionine + a thiopurine = S-adenosyl-L-homocysteine + a thiopurine S-methylether.</text>
        <dbReference type="EC" id="2.1.1.67"/>
    </reaction>
</comment>
<evidence type="ECO:0000256" key="3">
    <source>
        <dbReference type="ARBA" id="ARBA00008145"/>
    </source>
</evidence>
<dbReference type="InterPro" id="IPR022474">
    <property type="entry name" value="Thiopur_S-MeTfrase_Se/Te_detox"/>
</dbReference>
<dbReference type="EC" id="2.1.1.67" evidence="4 9"/>
<gene>
    <name evidence="9" type="primary">tpm</name>
    <name evidence="10" type="ORF">A7J50_1878</name>
</gene>
<protein>
    <recommendedName>
        <fullName evidence="4 9">Thiopurine S-methyltransferase</fullName>
        <ecNumber evidence="4 9">2.1.1.67</ecNumber>
    </recommendedName>
    <alternativeName>
        <fullName evidence="9">Thiopurine methyltransferase</fullName>
    </alternativeName>
</protein>
<dbReference type="NCBIfam" id="NF009732">
    <property type="entry name" value="PRK13255.1"/>
    <property type="match status" value="1"/>
</dbReference>
<comment type="subcellular location">
    <subcellularLocation>
        <location evidence="2 9">Cytoplasm</location>
    </subcellularLocation>
</comment>
<feature type="binding site" evidence="9">
    <location>
        <position position="10"/>
    </location>
    <ligand>
        <name>S-adenosyl-L-methionine</name>
        <dbReference type="ChEBI" id="CHEBI:59789"/>
    </ligand>
</feature>
<keyword evidence="5 9" id="KW-0963">Cytoplasm</keyword>
<dbReference type="AlphaFoldDB" id="A0A172YZW2"/>
<dbReference type="SUPFAM" id="SSF53335">
    <property type="entry name" value="S-adenosyl-L-methionine-dependent methyltransferases"/>
    <property type="match status" value="1"/>
</dbReference>
<feature type="binding site" evidence="9">
    <location>
        <position position="66"/>
    </location>
    <ligand>
        <name>S-adenosyl-L-methionine</name>
        <dbReference type="ChEBI" id="CHEBI:59789"/>
    </ligand>
</feature>
<dbReference type="InterPro" id="IPR025835">
    <property type="entry name" value="Thiopurine_S-MeTrfase"/>
</dbReference>
<dbReference type="Pfam" id="PF05724">
    <property type="entry name" value="TPMT"/>
    <property type="match status" value="1"/>
</dbReference>
<evidence type="ECO:0000256" key="2">
    <source>
        <dbReference type="ARBA" id="ARBA00004496"/>
    </source>
</evidence>
<dbReference type="PANTHER" id="PTHR10259">
    <property type="entry name" value="THIOPURINE S-METHYLTRANSFERASE"/>
    <property type="match status" value="1"/>
</dbReference>
<evidence type="ECO:0000256" key="8">
    <source>
        <dbReference type="ARBA" id="ARBA00022691"/>
    </source>
</evidence>
<sequence>MEPKFWQERWARNQIGFHLPEVNPYLLRHWPALGLSDGAKVLVPLCGKSLDLIWLASLEYSVMGVELSEQAVEAFFSEQSLTPHIRQQGVFKVYQSGLIEVWCGDFFALDAGAVNDCTALYDRAALIALPPLMRAQYTEHLNSLLRPGCKGLLITLDYDQTQKVGPPFAVTDEEVRVLLGSRWGLEVLEERDILSESWKAMQDGVTRLEERAYRLDKV</sequence>
<dbReference type="STRING" id="219572.A7J50_1878"/>
<proteinExistence type="inferred from homology"/>
<evidence type="ECO:0000313" key="11">
    <source>
        <dbReference type="Proteomes" id="UP000077829"/>
    </source>
</evidence>
<keyword evidence="6 9" id="KW-0489">Methyltransferase</keyword>
<name>A0A172YZW2_9PSED</name>
<organism evidence="10 11">
    <name type="scientific">Pseudomonas antarctica</name>
    <dbReference type="NCBI Taxonomy" id="219572"/>
    <lineage>
        <taxon>Bacteria</taxon>
        <taxon>Pseudomonadati</taxon>
        <taxon>Pseudomonadota</taxon>
        <taxon>Gammaproteobacteria</taxon>
        <taxon>Pseudomonadales</taxon>
        <taxon>Pseudomonadaceae</taxon>
        <taxon>Pseudomonas</taxon>
    </lineage>
</organism>
<evidence type="ECO:0000256" key="5">
    <source>
        <dbReference type="ARBA" id="ARBA00022490"/>
    </source>
</evidence>
<feature type="binding site" evidence="9">
    <location>
        <position position="45"/>
    </location>
    <ligand>
        <name>S-adenosyl-L-methionine</name>
        <dbReference type="ChEBI" id="CHEBI:59789"/>
    </ligand>
</feature>
<dbReference type="GO" id="GO:0010038">
    <property type="term" value="P:response to metal ion"/>
    <property type="evidence" value="ECO:0007669"/>
    <property type="project" value="InterPro"/>
</dbReference>
<dbReference type="FunFam" id="3.40.50.150:FF:000101">
    <property type="entry name" value="Thiopurine S-methyltransferase"/>
    <property type="match status" value="1"/>
</dbReference>
<dbReference type="InterPro" id="IPR008854">
    <property type="entry name" value="TPMT"/>
</dbReference>
<dbReference type="EMBL" id="CP015600">
    <property type="protein sequence ID" value="ANF85299.1"/>
    <property type="molecule type" value="Genomic_DNA"/>
</dbReference>